<comment type="caution">
    <text evidence="1">The sequence shown here is derived from an EMBL/GenBank/DDBJ whole genome shotgun (WGS) entry which is preliminary data.</text>
</comment>
<organism evidence="1 2">
    <name type="scientific">Amycolatopsis azurea DSM 43854</name>
    <dbReference type="NCBI Taxonomy" id="1238180"/>
    <lineage>
        <taxon>Bacteria</taxon>
        <taxon>Bacillati</taxon>
        <taxon>Actinomycetota</taxon>
        <taxon>Actinomycetes</taxon>
        <taxon>Pseudonocardiales</taxon>
        <taxon>Pseudonocardiaceae</taxon>
        <taxon>Amycolatopsis</taxon>
    </lineage>
</organism>
<evidence type="ECO:0000313" key="2">
    <source>
        <dbReference type="Proteomes" id="UP000014137"/>
    </source>
</evidence>
<dbReference type="EMBL" id="ANMG01000019">
    <property type="protein sequence ID" value="EMD28043.1"/>
    <property type="molecule type" value="Genomic_DNA"/>
</dbReference>
<proteinExistence type="predicted"/>
<dbReference type="PATRIC" id="fig|1238180.3.peg.2235"/>
<sequence length="166" mass="18940">MRGLVRTRSRRRPGRAALRRILGRILGRAGGRALCRVLGRLRQRRPLLLRRRDLLTTGRRRCLARRGLVLVLRRPQPSCLVVGTARGPLAPVVRRLLGRRRRTTRPLTALGRELLRRRLTTFRTARRAIGAPGRWRSAFAPGTACTLGRYTRLSFQRAPNPRCSTT</sequence>
<dbReference type="Proteomes" id="UP000014137">
    <property type="component" value="Unassembled WGS sequence"/>
</dbReference>
<protein>
    <submittedName>
        <fullName evidence="1">Uncharacterized protein</fullName>
    </submittedName>
</protein>
<evidence type="ECO:0000313" key="1">
    <source>
        <dbReference type="EMBL" id="EMD28043.1"/>
    </source>
</evidence>
<accession>M2PTY3</accession>
<name>M2PTY3_9PSEU</name>
<gene>
    <name evidence="1" type="ORF">C791_1495</name>
</gene>
<dbReference type="AlphaFoldDB" id="M2PTY3"/>
<reference evidence="1 2" key="1">
    <citation type="submission" date="2012-10" db="EMBL/GenBank/DDBJ databases">
        <title>Genome assembly of Amycolatopsis azurea DSM 43854.</title>
        <authorList>
            <person name="Khatri I."/>
            <person name="Kaur I."/>
            <person name="Subramanian S."/>
            <person name="Mayilraj S."/>
        </authorList>
    </citation>
    <scope>NUCLEOTIDE SEQUENCE [LARGE SCALE GENOMIC DNA]</scope>
    <source>
        <strain evidence="1 2">DSM 43854</strain>
    </source>
</reference>